<comment type="cofactor">
    <cofactor evidence="1">
        <name>pyridoxal 5'-phosphate</name>
        <dbReference type="ChEBI" id="CHEBI:597326"/>
    </cofactor>
</comment>
<dbReference type="PANTHER" id="PTHR30511:SF3">
    <property type="entry name" value="LYSINE RACEMASE"/>
    <property type="match status" value="1"/>
</dbReference>
<dbReference type="SUPFAM" id="SSF51419">
    <property type="entry name" value="PLP-binding barrel"/>
    <property type="match status" value="1"/>
</dbReference>
<dbReference type="GO" id="GO:0030170">
    <property type="term" value="F:pyridoxal phosphate binding"/>
    <property type="evidence" value="ECO:0007669"/>
    <property type="project" value="TreeGrafter"/>
</dbReference>
<dbReference type="InterPro" id="IPR029066">
    <property type="entry name" value="PLP-binding_barrel"/>
</dbReference>
<keyword evidence="3" id="KW-0413">Isomerase</keyword>
<keyword evidence="2" id="KW-0663">Pyridoxal phosphate</keyword>
<name>A0A1T5IDG3_9FIRM</name>
<organism evidence="5 6">
    <name type="scientific">Maledivibacter halophilus</name>
    <dbReference type="NCBI Taxonomy" id="36842"/>
    <lineage>
        <taxon>Bacteria</taxon>
        <taxon>Bacillati</taxon>
        <taxon>Bacillota</taxon>
        <taxon>Clostridia</taxon>
        <taxon>Peptostreptococcales</taxon>
        <taxon>Caminicellaceae</taxon>
        <taxon>Maledivibacter</taxon>
    </lineage>
</organism>
<evidence type="ECO:0000256" key="2">
    <source>
        <dbReference type="ARBA" id="ARBA00022898"/>
    </source>
</evidence>
<dbReference type="Proteomes" id="UP000190285">
    <property type="component" value="Unassembled WGS sequence"/>
</dbReference>
<dbReference type="InterPro" id="IPR001608">
    <property type="entry name" value="Ala_racemase_N"/>
</dbReference>
<dbReference type="RefSeq" id="WP_079488721.1">
    <property type="nucleotide sequence ID" value="NZ_FUZT01000001.1"/>
</dbReference>
<evidence type="ECO:0000313" key="5">
    <source>
        <dbReference type="EMBL" id="SKC37063.1"/>
    </source>
</evidence>
<dbReference type="GO" id="GO:0005829">
    <property type="term" value="C:cytosol"/>
    <property type="evidence" value="ECO:0007669"/>
    <property type="project" value="TreeGrafter"/>
</dbReference>
<evidence type="ECO:0000256" key="1">
    <source>
        <dbReference type="ARBA" id="ARBA00001933"/>
    </source>
</evidence>
<dbReference type="STRING" id="36842.SAMN02194393_00241"/>
<dbReference type="EMBL" id="FUZT01000001">
    <property type="protein sequence ID" value="SKC37063.1"/>
    <property type="molecule type" value="Genomic_DNA"/>
</dbReference>
<dbReference type="GO" id="GO:0008784">
    <property type="term" value="F:alanine racemase activity"/>
    <property type="evidence" value="ECO:0007669"/>
    <property type="project" value="TreeGrafter"/>
</dbReference>
<sequence length="378" mass="42877">MSRLIRNNNSCSVNRDDNIKYPILQINLDKIYENVKHMVEFCNSMGITIAGVVKGFNGLPKVVEQFVNGGCKYIASSRIEQIIGLKKYGIQAPFMLIRIPMFSEINQLVRYVDISLNSELETLNHIEKECKLQNRRHSVILMFDLGDLREGIIDEKEFIELALYVENEMKKVKLLGIGTNLGCYGSIKPTERNLSKLSSIAQEIEKKICRKLDIISGGATSTLPLIIDNKIPKKINNLRIGEGMILARDLSDYWGYDMKHMNQDTFVLKAQVVEIKDKPSYPVGEMFIDAFGNKPTFKDRGIRKRAILAIGKQDFGSHDKLISKTKGVEIIGSSSDHLIVDIEDCKEKIKLGDVLDFYMFYQPMLYLSGSTSVTKVYI</sequence>
<accession>A0A1T5IDG3</accession>
<dbReference type="AlphaFoldDB" id="A0A1T5IDG3"/>
<keyword evidence="6" id="KW-1185">Reference proteome</keyword>
<dbReference type="Pfam" id="PF01168">
    <property type="entry name" value="Ala_racemase_N"/>
    <property type="match status" value="1"/>
</dbReference>
<dbReference type="PANTHER" id="PTHR30511">
    <property type="entry name" value="ALANINE RACEMASE"/>
    <property type="match status" value="1"/>
</dbReference>
<dbReference type="Gene3D" id="3.20.20.10">
    <property type="entry name" value="Alanine racemase"/>
    <property type="match status" value="1"/>
</dbReference>
<dbReference type="CDD" id="cd06815">
    <property type="entry name" value="PLPDE_III_AR_like_1"/>
    <property type="match status" value="1"/>
</dbReference>
<evidence type="ECO:0000256" key="3">
    <source>
        <dbReference type="ARBA" id="ARBA00023235"/>
    </source>
</evidence>
<feature type="domain" description="Alanine racemase N-terminal" evidence="4">
    <location>
        <begin position="26"/>
        <end position="244"/>
    </location>
</feature>
<dbReference type="OrthoDB" id="504078at2"/>
<gene>
    <name evidence="5" type="ORF">SAMN02194393_00241</name>
</gene>
<proteinExistence type="predicted"/>
<protein>
    <submittedName>
        <fullName evidence="5">Predicted amino acid racemase</fullName>
    </submittedName>
</protein>
<evidence type="ECO:0000259" key="4">
    <source>
        <dbReference type="Pfam" id="PF01168"/>
    </source>
</evidence>
<dbReference type="InterPro" id="IPR000821">
    <property type="entry name" value="Ala_racemase"/>
</dbReference>
<reference evidence="6" key="1">
    <citation type="submission" date="2017-02" db="EMBL/GenBank/DDBJ databases">
        <authorList>
            <person name="Varghese N."/>
            <person name="Submissions S."/>
        </authorList>
    </citation>
    <scope>NUCLEOTIDE SEQUENCE [LARGE SCALE GENOMIC DNA]</scope>
    <source>
        <strain evidence="6">M1</strain>
    </source>
</reference>
<evidence type="ECO:0000313" key="6">
    <source>
        <dbReference type="Proteomes" id="UP000190285"/>
    </source>
</evidence>